<sequence length="708" mass="68342">MLAGLASTALAYPTDVAERRTLGLVSELLGGATSEVVGILETVLGGTSGAILGSGSSSVNLLSGLSARGAAALQGGALGCSHGIVDAAARLQLKSWLSGNVSIHGSLKTSLLSWCEGEVDVLSTDVIAALAVYIPTCAELAAKESIYVTIDGIFSATELVSDLVLSASAQISLNAWIEAAVGLSADVKAGLSVCAGGGVIGSLSADVKASLLAWVTSGDCSLSASLKTSVIAWIHGTHGGDLVAIGHIGADALNAISVGGSVGAFVGESGVLSVHAQAMLAAFLETKIAVDIDGHVLLALQACAKGELASSLDVEVRTALAVWLSGSNCSLGVELKAVVLLWLSLGATVDASLDLVSGLLVDITDFLTITITDLLSVNLRGALSLLAAGESLEILSFDARAELAAFLSGCTGIQLDISIEIIIFEWFTGCSMPGAPSASSSVPSLPSATGVTPAIPMSSGSAPTGTVSVSVPVPSGSSPAGGSTPSGSSPAETTTPCDTETSIWVSSTVISGTPSPITITGGSMPVPTGSAPSVTIPAGGSIPSGSSPAGGSTPSGSSPAETTTPCDTETSVWVTSTVISGTPSPVTITGGSVPTGSAPSGSAPSVTGSSGSSVPVPTGSAPSGSAPSGTVPAGGSIPSGSSPVESSSPSATVPVASTGVPGGSGSGSKTSSVAVPPAMTSAPAGPSGSDSETITVTVTATATACGCE</sequence>
<name>A0A1V6PJ12_PENDC</name>
<proteinExistence type="predicted"/>
<dbReference type="STRING" id="69771.A0A1V6PJ12"/>
<organism evidence="2 3">
    <name type="scientific">Penicillium decumbens</name>
    <dbReference type="NCBI Taxonomy" id="69771"/>
    <lineage>
        <taxon>Eukaryota</taxon>
        <taxon>Fungi</taxon>
        <taxon>Dikarya</taxon>
        <taxon>Ascomycota</taxon>
        <taxon>Pezizomycotina</taxon>
        <taxon>Eurotiomycetes</taxon>
        <taxon>Eurotiomycetidae</taxon>
        <taxon>Eurotiales</taxon>
        <taxon>Aspergillaceae</taxon>
        <taxon>Penicillium</taxon>
    </lineage>
</organism>
<accession>A0A1V6PJ12</accession>
<feature type="compositionally biased region" description="Low complexity" evidence="1">
    <location>
        <begin position="458"/>
        <end position="496"/>
    </location>
</feature>
<gene>
    <name evidence="2" type="ORF">PENDEC_c003G04187</name>
</gene>
<dbReference type="OMA" id="KAVLYFW"/>
<feature type="compositionally biased region" description="Low complexity" evidence="1">
    <location>
        <begin position="589"/>
        <end position="659"/>
    </location>
</feature>
<feature type="region of interest" description="Disordered" evidence="1">
    <location>
        <begin position="514"/>
        <end position="693"/>
    </location>
</feature>
<dbReference type="Proteomes" id="UP000191522">
    <property type="component" value="Unassembled WGS sequence"/>
</dbReference>
<feature type="region of interest" description="Disordered" evidence="1">
    <location>
        <begin position="456"/>
        <end position="498"/>
    </location>
</feature>
<evidence type="ECO:0008006" key="4">
    <source>
        <dbReference type="Google" id="ProtNLM"/>
    </source>
</evidence>
<keyword evidence="3" id="KW-1185">Reference proteome</keyword>
<dbReference type="EMBL" id="MDYL01000003">
    <property type="protein sequence ID" value="OQD77025.1"/>
    <property type="molecule type" value="Genomic_DNA"/>
</dbReference>
<protein>
    <recommendedName>
        <fullName evidence="4">Cell wall protein</fullName>
    </recommendedName>
</protein>
<dbReference type="AlphaFoldDB" id="A0A1V6PJ12"/>
<comment type="caution">
    <text evidence="2">The sequence shown here is derived from an EMBL/GenBank/DDBJ whole genome shotgun (WGS) entry which is preliminary data.</text>
</comment>
<evidence type="ECO:0000313" key="2">
    <source>
        <dbReference type="EMBL" id="OQD77025.1"/>
    </source>
</evidence>
<feature type="compositionally biased region" description="Polar residues" evidence="1">
    <location>
        <begin position="566"/>
        <end position="587"/>
    </location>
</feature>
<feature type="compositionally biased region" description="Low complexity" evidence="1">
    <location>
        <begin position="535"/>
        <end position="565"/>
    </location>
</feature>
<evidence type="ECO:0000313" key="3">
    <source>
        <dbReference type="Proteomes" id="UP000191522"/>
    </source>
</evidence>
<dbReference type="OrthoDB" id="4526936at2759"/>
<evidence type="ECO:0000256" key="1">
    <source>
        <dbReference type="SAM" id="MobiDB-lite"/>
    </source>
</evidence>
<reference evidence="3" key="1">
    <citation type="journal article" date="2017" name="Nat. Microbiol.">
        <title>Global analysis of biosynthetic gene clusters reveals vast potential of secondary metabolite production in Penicillium species.</title>
        <authorList>
            <person name="Nielsen J.C."/>
            <person name="Grijseels S."/>
            <person name="Prigent S."/>
            <person name="Ji B."/>
            <person name="Dainat J."/>
            <person name="Nielsen K.F."/>
            <person name="Frisvad J.C."/>
            <person name="Workman M."/>
            <person name="Nielsen J."/>
        </authorList>
    </citation>
    <scope>NUCLEOTIDE SEQUENCE [LARGE SCALE GENOMIC DNA]</scope>
    <source>
        <strain evidence="3">IBT 11843</strain>
    </source>
</reference>